<dbReference type="GO" id="GO:0022857">
    <property type="term" value="F:transmembrane transporter activity"/>
    <property type="evidence" value="ECO:0007669"/>
    <property type="project" value="InterPro"/>
</dbReference>
<feature type="transmembrane region" description="Helical" evidence="7">
    <location>
        <begin position="351"/>
        <end position="369"/>
    </location>
</feature>
<dbReference type="Proteomes" id="UP000664545">
    <property type="component" value="Unassembled WGS sequence"/>
</dbReference>
<evidence type="ECO:0000256" key="6">
    <source>
        <dbReference type="ARBA" id="ARBA00023136"/>
    </source>
</evidence>
<accession>A0A939IIB1</accession>
<evidence type="ECO:0000256" key="5">
    <source>
        <dbReference type="ARBA" id="ARBA00022989"/>
    </source>
</evidence>
<comment type="subcellular location">
    <subcellularLocation>
        <location evidence="1">Cell membrane</location>
        <topology evidence="1">Multi-pass membrane protein</topology>
    </subcellularLocation>
</comment>
<keyword evidence="3" id="KW-1003">Cell membrane</keyword>
<evidence type="ECO:0000313" key="9">
    <source>
        <dbReference type="Proteomes" id="UP000664545"/>
    </source>
</evidence>
<evidence type="ECO:0000256" key="2">
    <source>
        <dbReference type="ARBA" id="ARBA00022448"/>
    </source>
</evidence>
<evidence type="ECO:0000313" key="8">
    <source>
        <dbReference type="EMBL" id="MBN7772378.1"/>
    </source>
</evidence>
<evidence type="ECO:0000256" key="4">
    <source>
        <dbReference type="ARBA" id="ARBA00022692"/>
    </source>
</evidence>
<evidence type="ECO:0000256" key="1">
    <source>
        <dbReference type="ARBA" id="ARBA00004651"/>
    </source>
</evidence>
<keyword evidence="9" id="KW-1185">Reference proteome</keyword>
<feature type="transmembrane region" description="Helical" evidence="7">
    <location>
        <begin position="142"/>
        <end position="165"/>
    </location>
</feature>
<feature type="transmembrane region" description="Helical" evidence="7">
    <location>
        <begin position="411"/>
        <end position="436"/>
    </location>
</feature>
<feature type="transmembrane region" description="Helical" evidence="7">
    <location>
        <begin position="448"/>
        <end position="471"/>
    </location>
</feature>
<keyword evidence="4 7" id="KW-0812">Transmembrane</keyword>
<feature type="transmembrane region" description="Helical" evidence="7">
    <location>
        <begin position="477"/>
        <end position="497"/>
    </location>
</feature>
<dbReference type="PANTHER" id="PTHR30047">
    <property type="entry name" value="HIGH-AFFINITY CHOLINE TRANSPORT PROTEIN-RELATED"/>
    <property type="match status" value="1"/>
</dbReference>
<evidence type="ECO:0000256" key="7">
    <source>
        <dbReference type="SAM" id="Phobius"/>
    </source>
</evidence>
<dbReference type="EMBL" id="JAFJZZ010000001">
    <property type="protein sequence ID" value="MBN7772378.1"/>
    <property type="molecule type" value="Genomic_DNA"/>
</dbReference>
<keyword evidence="2" id="KW-0813">Transport</keyword>
<dbReference type="AlphaFoldDB" id="A0A939IIB1"/>
<feature type="transmembrane region" description="Helical" evidence="7">
    <location>
        <begin position="12"/>
        <end position="34"/>
    </location>
</feature>
<gene>
    <name evidence="8" type="ORF">JYB65_03290</name>
</gene>
<keyword evidence="5 7" id="KW-1133">Transmembrane helix</keyword>
<feature type="transmembrane region" description="Helical" evidence="7">
    <location>
        <begin position="320"/>
        <end position="339"/>
    </location>
</feature>
<proteinExistence type="predicted"/>
<dbReference type="InterPro" id="IPR000060">
    <property type="entry name" value="BCCT_transptr"/>
</dbReference>
<feature type="transmembrane region" description="Helical" evidence="7">
    <location>
        <begin position="261"/>
        <end position="279"/>
    </location>
</feature>
<reference evidence="8" key="1">
    <citation type="submission" date="2021-02" db="EMBL/GenBank/DDBJ databases">
        <title>Abyssanaerobacter marinus gen.nov., sp., nov, anaerobic bacterium isolated from the Onnuri vent field of Indian Ocean and suggestion of Mogibacteriaceae fam. nov., and proposal of reclassification of ambiguous this family's genus member.</title>
        <authorList>
            <person name="Kim Y.J."/>
            <person name="Yang J.-A."/>
        </authorList>
    </citation>
    <scope>NUCLEOTIDE SEQUENCE</scope>
    <source>
        <strain evidence="8">DSM 2634</strain>
    </source>
</reference>
<feature type="transmembrane region" description="Helical" evidence="7">
    <location>
        <begin position="46"/>
        <end position="72"/>
    </location>
</feature>
<sequence length="530" mass="57673">MENNLNKKDRGSIETGLIIVSVLLLAAFIIFMVLNPVTTVNGISGFFWKMISVFGPIFEVFTFATFIIAIYLGFGKYGKVRLGDCKPEYSTFSYIAMMLLASLASAALYWSFTEWAYYYEAPGLGMEAHSTRALESALGYQFFHWGMTNQAMYTVMGVAIAYGVYIKKVPSFQASAVCSAMMGEKVKGKSAIGKVIDFCVIFGILGGLGSSLGLAVPLATGGIKQLTGAEATPVIQIGVIVVIALVYTFTSYLGTDKGMKVISNGSAILCFVFLLYVLFTGPTTFILKNIINSFGYMIQDLPRMSLFTDPVENTGFPENWTIYFQAFYLNYLAMMGIFIAKVSKGRTLREVAIATMFGISAGGWFLFGVDGSFSIKTFLDGSADVVGLVNSGIGDAAIYSILEVLPLGATFLPVIVLLLIVGFVGSSMDAASLALAETVTKRGTPKMALRLFWCILLAVIPMSIILSGSGFDAIKQLAVIISVPFLIIVVGMEIGLFKWLRHDSRSGLHARNIELQEKEDKEEFEQKARK</sequence>
<keyword evidence="6 7" id="KW-0472">Membrane</keyword>
<organism evidence="8 9">
    <name type="scientific">Clostridium aminobutyricum</name>
    <dbReference type="NCBI Taxonomy" id="33953"/>
    <lineage>
        <taxon>Bacteria</taxon>
        <taxon>Bacillati</taxon>
        <taxon>Bacillota</taxon>
        <taxon>Clostridia</taxon>
        <taxon>Eubacteriales</taxon>
        <taxon>Clostridiaceae</taxon>
        <taxon>Clostridium</taxon>
    </lineage>
</organism>
<feature type="transmembrane region" description="Helical" evidence="7">
    <location>
        <begin position="92"/>
        <end position="112"/>
    </location>
</feature>
<dbReference type="PANTHER" id="PTHR30047:SF12">
    <property type="entry name" value="BCCT-FAMILY TRANSPORTER"/>
    <property type="match status" value="1"/>
</dbReference>
<comment type="caution">
    <text evidence="8">The sequence shown here is derived from an EMBL/GenBank/DDBJ whole genome shotgun (WGS) entry which is preliminary data.</text>
</comment>
<name>A0A939IIB1_CLOAM</name>
<feature type="transmembrane region" description="Helical" evidence="7">
    <location>
        <begin position="231"/>
        <end position="249"/>
    </location>
</feature>
<evidence type="ECO:0000256" key="3">
    <source>
        <dbReference type="ARBA" id="ARBA00022475"/>
    </source>
</evidence>
<dbReference type="Pfam" id="PF02028">
    <property type="entry name" value="BCCT"/>
    <property type="match status" value="1"/>
</dbReference>
<dbReference type="RefSeq" id="WP_206581184.1">
    <property type="nucleotide sequence ID" value="NZ_JAFJZZ010000001.1"/>
</dbReference>
<dbReference type="GO" id="GO:0005886">
    <property type="term" value="C:plasma membrane"/>
    <property type="evidence" value="ECO:0007669"/>
    <property type="project" value="UniProtKB-SubCell"/>
</dbReference>
<feature type="transmembrane region" description="Helical" evidence="7">
    <location>
        <begin position="195"/>
        <end position="219"/>
    </location>
</feature>
<protein>
    <submittedName>
        <fullName evidence="8">BCCT family transporter</fullName>
    </submittedName>
</protein>